<comment type="caution">
    <text evidence="1">The sequence shown here is derived from an EMBL/GenBank/DDBJ whole genome shotgun (WGS) entry which is preliminary data.</text>
</comment>
<dbReference type="EMBL" id="JBHTEY010000004">
    <property type="protein sequence ID" value="MFC7616286.1"/>
    <property type="molecule type" value="Genomic_DNA"/>
</dbReference>
<accession>A0ABW2TSH0</accession>
<organism evidence="1 2">
    <name type="scientific">Actinokineospora soli</name>
    <dbReference type="NCBI Taxonomy" id="1048753"/>
    <lineage>
        <taxon>Bacteria</taxon>
        <taxon>Bacillati</taxon>
        <taxon>Actinomycetota</taxon>
        <taxon>Actinomycetes</taxon>
        <taxon>Pseudonocardiales</taxon>
        <taxon>Pseudonocardiaceae</taxon>
        <taxon>Actinokineospora</taxon>
    </lineage>
</organism>
<name>A0ABW2TSH0_9PSEU</name>
<sequence>MAFRVGVREESAQFADLVCADDNWLRAEFDAIVAANFGAPGGTRRGEPLLVGAAPSPAQPSRPPRLPAWSAWWCVPVGR</sequence>
<proteinExistence type="predicted"/>
<keyword evidence="2" id="KW-1185">Reference proteome</keyword>
<dbReference type="Proteomes" id="UP001596512">
    <property type="component" value="Unassembled WGS sequence"/>
</dbReference>
<reference evidence="2" key="1">
    <citation type="journal article" date="2019" name="Int. J. Syst. Evol. Microbiol.">
        <title>The Global Catalogue of Microorganisms (GCM) 10K type strain sequencing project: providing services to taxonomists for standard genome sequencing and annotation.</title>
        <authorList>
            <consortium name="The Broad Institute Genomics Platform"/>
            <consortium name="The Broad Institute Genome Sequencing Center for Infectious Disease"/>
            <person name="Wu L."/>
            <person name="Ma J."/>
        </authorList>
    </citation>
    <scope>NUCLEOTIDE SEQUENCE [LARGE SCALE GENOMIC DNA]</scope>
    <source>
        <strain evidence="2">JCM 17695</strain>
    </source>
</reference>
<gene>
    <name evidence="1" type="ORF">ACFQV2_25255</name>
</gene>
<protein>
    <submittedName>
        <fullName evidence="1">Uncharacterized protein</fullName>
    </submittedName>
</protein>
<evidence type="ECO:0000313" key="1">
    <source>
        <dbReference type="EMBL" id="MFC7616286.1"/>
    </source>
</evidence>
<evidence type="ECO:0000313" key="2">
    <source>
        <dbReference type="Proteomes" id="UP001596512"/>
    </source>
</evidence>